<sequence length="233" mass="25500">MATTRFGASKKATASAREPKPKPKPEKKAKVAKTKKSPTKPTAEKTKTARPAKTKSATPSIPEITVTGAPHDSRQPRDQSSPGRPTFLPPSRTRAPTPHPTSRARETTRAPPPAPPPTPAAPSPPSSPRVPYAPPKRRRSSQTTAERRRNAVVFYNKLLPISGEMVDAFAQYDGEREMFEVWHLLEQALAKLARATGCWNIDTISPGVPLDVDGERVVEGPRGRRRRVGYRAL</sequence>
<reference evidence="2 3" key="1">
    <citation type="submission" date="2021-11" db="EMBL/GenBank/DDBJ databases">
        <title>Black yeast isolated from Biological Soil Crust.</title>
        <authorList>
            <person name="Kurbessoian T."/>
        </authorList>
    </citation>
    <scope>NUCLEOTIDE SEQUENCE [LARGE SCALE GENOMIC DNA]</scope>
    <source>
        <strain evidence="2 3">CCFEE 5522</strain>
    </source>
</reference>
<dbReference type="Proteomes" id="UP001324427">
    <property type="component" value="Unassembled WGS sequence"/>
</dbReference>
<feature type="compositionally biased region" description="Pro residues" evidence="1">
    <location>
        <begin position="110"/>
        <end position="134"/>
    </location>
</feature>
<evidence type="ECO:0000313" key="2">
    <source>
        <dbReference type="EMBL" id="KAK4540396.1"/>
    </source>
</evidence>
<organism evidence="2 3">
    <name type="scientific">Oleoguttula mirabilis</name>
    <dbReference type="NCBI Taxonomy" id="1507867"/>
    <lineage>
        <taxon>Eukaryota</taxon>
        <taxon>Fungi</taxon>
        <taxon>Dikarya</taxon>
        <taxon>Ascomycota</taxon>
        <taxon>Pezizomycotina</taxon>
        <taxon>Dothideomycetes</taxon>
        <taxon>Dothideomycetidae</taxon>
        <taxon>Mycosphaerellales</taxon>
        <taxon>Teratosphaeriaceae</taxon>
        <taxon>Oleoguttula</taxon>
    </lineage>
</organism>
<name>A0AAV9J695_9PEZI</name>
<feature type="region of interest" description="Disordered" evidence="1">
    <location>
        <begin position="1"/>
        <end position="148"/>
    </location>
</feature>
<proteinExistence type="predicted"/>
<gene>
    <name evidence="2" type="ORF">LTR36_009253</name>
</gene>
<evidence type="ECO:0000256" key="1">
    <source>
        <dbReference type="SAM" id="MobiDB-lite"/>
    </source>
</evidence>
<feature type="compositionally biased region" description="Basic and acidic residues" evidence="1">
    <location>
        <begin position="17"/>
        <end position="29"/>
    </location>
</feature>
<dbReference type="AlphaFoldDB" id="A0AAV9J695"/>
<dbReference type="EMBL" id="JAVFHQ010000068">
    <property type="protein sequence ID" value="KAK4540396.1"/>
    <property type="molecule type" value="Genomic_DNA"/>
</dbReference>
<protein>
    <submittedName>
        <fullName evidence="2">Uncharacterized protein</fullName>
    </submittedName>
</protein>
<accession>A0AAV9J695</accession>
<keyword evidence="3" id="KW-1185">Reference proteome</keyword>
<comment type="caution">
    <text evidence="2">The sequence shown here is derived from an EMBL/GenBank/DDBJ whole genome shotgun (WGS) entry which is preliminary data.</text>
</comment>
<evidence type="ECO:0000313" key="3">
    <source>
        <dbReference type="Proteomes" id="UP001324427"/>
    </source>
</evidence>